<evidence type="ECO:0000256" key="6">
    <source>
        <dbReference type="ARBA" id="ARBA00023136"/>
    </source>
</evidence>
<keyword evidence="3 7" id="KW-0997">Cell inner membrane</keyword>
<sequence length="420" mass="44603">MTYSIGLIALILGALSLRVNIAAILLAVGAYVHWFWGDGELVYIIEDMWGAIDKEVLLSIPLFLLCGSVMGKGAIAARLIRVMRAITAPVPGGMALATILTCAVFAAISGSSAVTLIAVGSIAYPALVKDGYSKGFALGALATGGTLGVIIPPSIPMILYGIVTETSIVELFTAGILPGLFLTILLGSYTVFVNRHIARQTFSLRELAEAMKEGVWSMLMPVILLGGIYSGYFSPTESAAVALGYSLIVERFVHKELTLKDLYDTALDTTTMMGSLFPLLAIALSINLLLTSEQVPAQLAAWISGFVESRTTFLLLMNGLLLVVGCVMDMASAILVLAPLLLQMGETYGIDPVHLGIIMTVNLEIGLLTPPVGLNLIIAMTAFREPFGLIVRGVLPFIAIMLIGLLVISFVPQLSLWLVS</sequence>
<accession>A0A5C2H8C7</accession>
<feature type="transmembrane region" description="Helical" evidence="7">
    <location>
        <begin position="313"/>
        <end position="341"/>
    </location>
</feature>
<evidence type="ECO:0000256" key="1">
    <source>
        <dbReference type="ARBA" id="ARBA00004429"/>
    </source>
</evidence>
<keyword evidence="5 7" id="KW-1133">Transmembrane helix</keyword>
<dbReference type="PIRSF" id="PIRSF006066">
    <property type="entry name" value="HI0050"/>
    <property type="match status" value="1"/>
</dbReference>
<evidence type="ECO:0000256" key="4">
    <source>
        <dbReference type="ARBA" id="ARBA00022692"/>
    </source>
</evidence>
<geneLocation type="plasmid" evidence="9 10">
    <name>p3</name>
</geneLocation>
<dbReference type="AlphaFoldDB" id="A0A5C2H8C7"/>
<comment type="similarity">
    <text evidence="7">Belongs to the TRAP transporter large permease family.</text>
</comment>
<keyword evidence="7" id="KW-0813">Transport</keyword>
<evidence type="ECO:0000256" key="3">
    <source>
        <dbReference type="ARBA" id="ARBA00022519"/>
    </source>
</evidence>
<keyword evidence="10" id="KW-1185">Reference proteome</keyword>
<protein>
    <recommendedName>
        <fullName evidence="7">TRAP transporter large permease protein</fullName>
    </recommendedName>
</protein>
<feature type="transmembrane region" description="Helical" evidence="7">
    <location>
        <begin position="135"/>
        <end position="159"/>
    </location>
</feature>
<feature type="domain" description="TRAP C4-dicarboxylate transport system permease DctM subunit" evidence="8">
    <location>
        <begin position="11"/>
        <end position="414"/>
    </location>
</feature>
<evidence type="ECO:0000313" key="9">
    <source>
        <dbReference type="EMBL" id="QEP30611.1"/>
    </source>
</evidence>
<name>A0A5C2H8C7_9RHOB</name>
<evidence type="ECO:0000256" key="5">
    <source>
        <dbReference type="ARBA" id="ARBA00022989"/>
    </source>
</evidence>
<dbReference type="PANTHER" id="PTHR33362">
    <property type="entry name" value="SIALIC ACID TRAP TRANSPORTER PERMEASE PROTEIN SIAT-RELATED"/>
    <property type="match status" value="1"/>
</dbReference>
<dbReference type="EMBL" id="CP043621">
    <property type="protein sequence ID" value="QEP30611.1"/>
    <property type="molecule type" value="Genomic_DNA"/>
</dbReference>
<comment type="subcellular location">
    <subcellularLocation>
        <location evidence="1 7">Cell inner membrane</location>
        <topology evidence="1 7">Multi-pass membrane protein</topology>
    </subcellularLocation>
</comment>
<comment type="subunit">
    <text evidence="7">The complex comprises the extracytoplasmic solute receptor protein and the two transmembrane proteins.</text>
</comment>
<feature type="transmembrane region" description="Helical" evidence="7">
    <location>
        <begin position="353"/>
        <end position="377"/>
    </location>
</feature>
<evidence type="ECO:0000313" key="10">
    <source>
        <dbReference type="Proteomes" id="UP000237655"/>
    </source>
</evidence>
<feature type="transmembrane region" description="Helical" evidence="7">
    <location>
        <begin position="272"/>
        <end position="292"/>
    </location>
</feature>
<feature type="transmembrane region" description="Helical" evidence="7">
    <location>
        <begin position="171"/>
        <end position="193"/>
    </location>
</feature>
<reference evidence="9 10" key="1">
    <citation type="submission" date="2019-09" db="EMBL/GenBank/DDBJ databases">
        <title>Novel bacterium SH-1.</title>
        <authorList>
            <person name="Kim Y.-S."/>
            <person name="Kim K.-H."/>
        </authorList>
    </citation>
    <scope>NUCLEOTIDE SEQUENCE [LARGE SCALE GENOMIC DNA]</scope>
    <source>
        <strain evidence="9 10">SH-1</strain>
        <plasmid evidence="9 10">p3</plasmid>
    </source>
</reference>
<dbReference type="Pfam" id="PF06808">
    <property type="entry name" value="DctM"/>
    <property type="match status" value="1"/>
</dbReference>
<dbReference type="RefSeq" id="WP_149615781.1">
    <property type="nucleotide sequence ID" value="NZ_CP043621.1"/>
</dbReference>
<feature type="transmembrane region" description="Helical" evidence="7">
    <location>
        <begin position="87"/>
        <end position="106"/>
    </location>
</feature>
<gene>
    <name evidence="9" type="ORF">C6Y53_20640</name>
</gene>
<keyword evidence="2" id="KW-1003">Cell membrane</keyword>
<keyword evidence="6 7" id="KW-0472">Membrane</keyword>
<proteinExistence type="inferred from homology"/>
<dbReference type="PANTHER" id="PTHR33362:SF5">
    <property type="entry name" value="C4-DICARBOXYLATE TRAP TRANSPORTER LARGE PERMEASE PROTEIN DCTM"/>
    <property type="match status" value="1"/>
</dbReference>
<evidence type="ECO:0000259" key="8">
    <source>
        <dbReference type="Pfam" id="PF06808"/>
    </source>
</evidence>
<keyword evidence="4 7" id="KW-0812">Transmembrane</keyword>
<comment type="function">
    <text evidence="7">Part of the tripartite ATP-independent periplasmic (TRAP) transport system.</text>
</comment>
<dbReference type="GO" id="GO:0005886">
    <property type="term" value="C:plasma membrane"/>
    <property type="evidence" value="ECO:0007669"/>
    <property type="project" value="UniProtKB-SubCell"/>
</dbReference>
<dbReference type="KEGG" id="thas:C6Y53_20640"/>
<feature type="transmembrane region" description="Helical" evidence="7">
    <location>
        <begin position="389"/>
        <end position="411"/>
    </location>
</feature>
<organism evidence="9 10">
    <name type="scientific">Pukyongiella litopenaei</name>
    <dbReference type="NCBI Taxonomy" id="2605946"/>
    <lineage>
        <taxon>Bacteria</taxon>
        <taxon>Pseudomonadati</taxon>
        <taxon>Pseudomonadota</taxon>
        <taxon>Alphaproteobacteria</taxon>
        <taxon>Rhodobacterales</taxon>
        <taxon>Paracoccaceae</taxon>
        <taxon>Pukyongiella</taxon>
    </lineage>
</organism>
<dbReference type="NCBIfam" id="TIGR00786">
    <property type="entry name" value="dctM"/>
    <property type="match status" value="1"/>
</dbReference>
<feature type="transmembrane region" description="Helical" evidence="7">
    <location>
        <begin position="112"/>
        <end position="128"/>
    </location>
</feature>
<feature type="transmembrane region" description="Helical" evidence="7">
    <location>
        <begin position="214"/>
        <end position="233"/>
    </location>
</feature>
<dbReference type="InterPro" id="IPR004681">
    <property type="entry name" value="TRAP_DctM"/>
</dbReference>
<evidence type="ECO:0000256" key="2">
    <source>
        <dbReference type="ARBA" id="ARBA00022475"/>
    </source>
</evidence>
<dbReference type="GO" id="GO:0022857">
    <property type="term" value="F:transmembrane transporter activity"/>
    <property type="evidence" value="ECO:0007669"/>
    <property type="project" value="UniProtKB-UniRule"/>
</dbReference>
<dbReference type="InterPro" id="IPR010656">
    <property type="entry name" value="DctM"/>
</dbReference>
<evidence type="ECO:0000256" key="7">
    <source>
        <dbReference type="RuleBase" id="RU369079"/>
    </source>
</evidence>
<feature type="transmembrane region" description="Helical" evidence="7">
    <location>
        <begin position="56"/>
        <end position="75"/>
    </location>
</feature>
<keyword evidence="9" id="KW-0614">Plasmid</keyword>
<feature type="transmembrane region" description="Helical" evidence="7">
    <location>
        <begin position="7"/>
        <end position="36"/>
    </location>
</feature>
<dbReference type="Proteomes" id="UP000237655">
    <property type="component" value="Plasmid p3"/>
</dbReference>